<dbReference type="Proteomes" id="UP000053660">
    <property type="component" value="Unassembled WGS sequence"/>
</dbReference>
<dbReference type="EMBL" id="KN608469">
    <property type="protein sequence ID" value="KHJ78862.1"/>
    <property type="molecule type" value="Genomic_DNA"/>
</dbReference>
<proteinExistence type="predicted"/>
<accession>A0A0B1S5S4</accession>
<dbReference type="AlphaFoldDB" id="A0A0B1S5S4"/>
<gene>
    <name evidence="1" type="ORF">OESDEN_21511</name>
</gene>
<organism evidence="1 2">
    <name type="scientific">Oesophagostomum dentatum</name>
    <name type="common">Nodular worm</name>
    <dbReference type="NCBI Taxonomy" id="61180"/>
    <lineage>
        <taxon>Eukaryota</taxon>
        <taxon>Metazoa</taxon>
        <taxon>Ecdysozoa</taxon>
        <taxon>Nematoda</taxon>
        <taxon>Chromadorea</taxon>
        <taxon>Rhabditida</taxon>
        <taxon>Rhabditina</taxon>
        <taxon>Rhabditomorpha</taxon>
        <taxon>Strongyloidea</taxon>
        <taxon>Strongylidae</taxon>
        <taxon>Oesophagostomum</taxon>
    </lineage>
</organism>
<keyword evidence="2" id="KW-1185">Reference proteome</keyword>
<protein>
    <submittedName>
        <fullName evidence="1">Uncharacterized protein</fullName>
    </submittedName>
</protein>
<dbReference type="OrthoDB" id="5795289at2759"/>
<evidence type="ECO:0000313" key="1">
    <source>
        <dbReference type="EMBL" id="KHJ78862.1"/>
    </source>
</evidence>
<name>A0A0B1S5S4_OESDE</name>
<sequence length="132" mass="15384">MPNTNNSGSATLPKRCSLQIYDYKLEFKAIELLYHPETELPQKYASIEFRFPNRRKESPSEHVLQMAMETTLQDEKTLRIMINPNATRYGCMGKPHASDPRLLCIYDNKPFKEPGTFKLAYPIRSRSHQKYA</sequence>
<evidence type="ECO:0000313" key="2">
    <source>
        <dbReference type="Proteomes" id="UP000053660"/>
    </source>
</evidence>
<reference evidence="1 2" key="1">
    <citation type="submission" date="2014-03" db="EMBL/GenBank/DDBJ databases">
        <title>Draft genome of the hookworm Oesophagostomum dentatum.</title>
        <authorList>
            <person name="Mitreva M."/>
        </authorList>
    </citation>
    <scope>NUCLEOTIDE SEQUENCE [LARGE SCALE GENOMIC DNA]</scope>
    <source>
        <strain evidence="1 2">OD-Hann</strain>
    </source>
</reference>